<evidence type="ECO:0000313" key="1">
    <source>
        <dbReference type="EMBL" id="CAD6215041.1"/>
    </source>
</evidence>
<proteinExistence type="predicted"/>
<organism evidence="1 2">
    <name type="scientific">Miscanthus lutarioriparius</name>
    <dbReference type="NCBI Taxonomy" id="422564"/>
    <lineage>
        <taxon>Eukaryota</taxon>
        <taxon>Viridiplantae</taxon>
        <taxon>Streptophyta</taxon>
        <taxon>Embryophyta</taxon>
        <taxon>Tracheophyta</taxon>
        <taxon>Spermatophyta</taxon>
        <taxon>Magnoliopsida</taxon>
        <taxon>Liliopsida</taxon>
        <taxon>Poales</taxon>
        <taxon>Poaceae</taxon>
        <taxon>PACMAD clade</taxon>
        <taxon>Panicoideae</taxon>
        <taxon>Andropogonodae</taxon>
        <taxon>Andropogoneae</taxon>
        <taxon>Saccharinae</taxon>
        <taxon>Miscanthus</taxon>
    </lineage>
</organism>
<gene>
    <name evidence="1" type="ORF">NCGR_LOCUS10325</name>
</gene>
<evidence type="ECO:0000313" key="2">
    <source>
        <dbReference type="Proteomes" id="UP000604825"/>
    </source>
</evidence>
<dbReference type="Proteomes" id="UP000604825">
    <property type="component" value="Unassembled WGS sequence"/>
</dbReference>
<protein>
    <submittedName>
        <fullName evidence="1">Uncharacterized protein</fullName>
    </submittedName>
</protein>
<dbReference type="AlphaFoldDB" id="A0A811N3U9"/>
<dbReference type="OrthoDB" id="642193at2759"/>
<name>A0A811N3U9_9POAL</name>
<accession>A0A811N3U9</accession>
<reference evidence="1" key="1">
    <citation type="submission" date="2020-10" db="EMBL/GenBank/DDBJ databases">
        <authorList>
            <person name="Han B."/>
            <person name="Lu T."/>
            <person name="Zhao Q."/>
            <person name="Huang X."/>
            <person name="Zhao Y."/>
        </authorList>
    </citation>
    <scope>NUCLEOTIDE SEQUENCE</scope>
</reference>
<comment type="caution">
    <text evidence="1">The sequence shown here is derived from an EMBL/GenBank/DDBJ whole genome shotgun (WGS) entry which is preliminary data.</text>
</comment>
<keyword evidence="2" id="KW-1185">Reference proteome</keyword>
<dbReference type="EMBL" id="CAJGYO010000002">
    <property type="protein sequence ID" value="CAD6215041.1"/>
    <property type="molecule type" value="Genomic_DNA"/>
</dbReference>
<sequence length="113" mass="11949">MASAAKLSRSRPAGHSGVFRVNAAAGVGSSDGGVQLADKLKIFKTDNFDPDAYVQSKCRAMDEKVRNSSAPGSLPPAVAEGSRLLSLESAKGTGFRGSRCVWSSLLRIWSDYD</sequence>